<dbReference type="AlphaFoldDB" id="A0AAV6GLM4"/>
<protein>
    <submittedName>
        <fullName evidence="4">Uncharacterized protein</fullName>
    </submittedName>
</protein>
<organism evidence="4 5">
    <name type="scientific">Alosa alosa</name>
    <name type="common">allis shad</name>
    <dbReference type="NCBI Taxonomy" id="278164"/>
    <lineage>
        <taxon>Eukaryota</taxon>
        <taxon>Metazoa</taxon>
        <taxon>Chordata</taxon>
        <taxon>Craniata</taxon>
        <taxon>Vertebrata</taxon>
        <taxon>Euteleostomi</taxon>
        <taxon>Actinopterygii</taxon>
        <taxon>Neopterygii</taxon>
        <taxon>Teleostei</taxon>
        <taxon>Clupei</taxon>
        <taxon>Clupeiformes</taxon>
        <taxon>Clupeoidei</taxon>
        <taxon>Clupeidae</taxon>
        <taxon>Alosa</taxon>
    </lineage>
</organism>
<accession>A0AAV6GLM4</accession>
<dbReference type="PANTHER" id="PTHR25465">
    <property type="entry name" value="B-BOX DOMAIN CONTAINING"/>
    <property type="match status" value="1"/>
</dbReference>
<dbReference type="EMBL" id="JADWDJ010000009">
    <property type="protein sequence ID" value="KAG5275699.1"/>
    <property type="molecule type" value="Genomic_DNA"/>
</dbReference>
<evidence type="ECO:0000256" key="1">
    <source>
        <dbReference type="ARBA" id="ARBA00022723"/>
    </source>
</evidence>
<evidence type="ECO:0000256" key="3">
    <source>
        <dbReference type="ARBA" id="ARBA00022833"/>
    </source>
</evidence>
<sequence length="113" mass="13328">MFEEITRKQLMKYSCHPKCTQNSAYRHLRLSEDCTKVEWSNQTINYPNGFTDCQQVLCLEHLSKCAYWEVQWKTSNLRDGISIAVANYDLARKGNNCRFGLNNESWCLDFFTQ</sequence>
<dbReference type="InterPro" id="IPR051051">
    <property type="entry name" value="E3_ubiq-ligase_TRIM/RNF"/>
</dbReference>
<keyword evidence="5" id="KW-1185">Reference proteome</keyword>
<dbReference type="Gene3D" id="2.60.120.920">
    <property type="match status" value="1"/>
</dbReference>
<keyword evidence="3" id="KW-0862">Zinc</keyword>
<dbReference type="GO" id="GO:0008270">
    <property type="term" value="F:zinc ion binding"/>
    <property type="evidence" value="ECO:0007669"/>
    <property type="project" value="UniProtKB-KW"/>
</dbReference>
<dbReference type="PANTHER" id="PTHR25465:SF14">
    <property type="entry name" value="E3 UBIQUITIN-PROTEIN LIGASE TRIM65"/>
    <property type="match status" value="1"/>
</dbReference>
<keyword evidence="1" id="KW-0479">Metal-binding</keyword>
<dbReference type="InterPro" id="IPR013320">
    <property type="entry name" value="ConA-like_dom_sf"/>
</dbReference>
<keyword evidence="2" id="KW-0863">Zinc-finger</keyword>
<reference evidence="4" key="1">
    <citation type="submission" date="2020-10" db="EMBL/GenBank/DDBJ databases">
        <title>Chromosome-scale genome assembly of the Allis shad, Alosa alosa.</title>
        <authorList>
            <person name="Margot Z."/>
            <person name="Christophe K."/>
            <person name="Cabau C."/>
            <person name="Louis A."/>
            <person name="Berthelot C."/>
            <person name="Parey E."/>
            <person name="Roest Crollius H."/>
            <person name="Montfort J."/>
            <person name="Robinson-Rechavi M."/>
            <person name="Bucao C."/>
            <person name="Bouchez O."/>
            <person name="Gislard M."/>
            <person name="Lluch J."/>
            <person name="Milhes M."/>
            <person name="Lampietro C."/>
            <person name="Lopez Roques C."/>
            <person name="Donnadieu C."/>
            <person name="Braasch I."/>
            <person name="Desvignes T."/>
            <person name="Postlethwait J."/>
            <person name="Bobe J."/>
            <person name="Guiguen Y."/>
        </authorList>
    </citation>
    <scope>NUCLEOTIDE SEQUENCE</scope>
    <source>
        <strain evidence="4">M-15738</strain>
        <tissue evidence="4">Blood</tissue>
    </source>
</reference>
<dbReference type="InterPro" id="IPR043136">
    <property type="entry name" value="B30.2/SPRY_sf"/>
</dbReference>
<name>A0AAV6GLM4_9TELE</name>
<evidence type="ECO:0000313" key="5">
    <source>
        <dbReference type="Proteomes" id="UP000823561"/>
    </source>
</evidence>
<dbReference type="SUPFAM" id="SSF49899">
    <property type="entry name" value="Concanavalin A-like lectins/glucanases"/>
    <property type="match status" value="1"/>
</dbReference>
<proteinExistence type="predicted"/>
<dbReference type="Proteomes" id="UP000823561">
    <property type="component" value="Chromosome 9"/>
</dbReference>
<evidence type="ECO:0000256" key="2">
    <source>
        <dbReference type="ARBA" id="ARBA00022771"/>
    </source>
</evidence>
<evidence type="ECO:0000313" key="4">
    <source>
        <dbReference type="EMBL" id="KAG5275699.1"/>
    </source>
</evidence>
<comment type="caution">
    <text evidence="4">The sequence shown here is derived from an EMBL/GenBank/DDBJ whole genome shotgun (WGS) entry which is preliminary data.</text>
</comment>
<gene>
    <name evidence="4" type="ORF">AALO_G00123560</name>
</gene>